<dbReference type="SUPFAM" id="SSF54001">
    <property type="entry name" value="Cysteine proteinases"/>
    <property type="match status" value="1"/>
</dbReference>
<keyword evidence="2" id="KW-0597">Phosphoprotein</keyword>
<name>A0A8L0DPR3_ONCMY</name>
<evidence type="ECO:0000256" key="3">
    <source>
        <dbReference type="ARBA" id="ARBA00022670"/>
    </source>
</evidence>
<feature type="compositionally biased region" description="Basic and acidic residues" evidence="6">
    <location>
        <begin position="315"/>
        <end position="374"/>
    </location>
</feature>
<feature type="compositionally biased region" description="Polar residues" evidence="6">
    <location>
        <begin position="417"/>
        <end position="427"/>
    </location>
</feature>
<feature type="compositionally biased region" description="Polar residues" evidence="6">
    <location>
        <begin position="825"/>
        <end position="840"/>
    </location>
</feature>
<feature type="domain" description="Ubiquitin-like protease family profile" evidence="7">
    <location>
        <begin position="690"/>
        <end position="925"/>
    </location>
</feature>
<feature type="compositionally biased region" description="Polar residues" evidence="6">
    <location>
        <begin position="97"/>
        <end position="109"/>
    </location>
</feature>
<feature type="region of interest" description="Disordered" evidence="6">
    <location>
        <begin position="158"/>
        <end position="461"/>
    </location>
</feature>
<evidence type="ECO:0000256" key="5">
    <source>
        <dbReference type="ARBA" id="ARBA00022801"/>
    </source>
</evidence>
<feature type="compositionally biased region" description="Basic and acidic residues" evidence="6">
    <location>
        <begin position="183"/>
        <end position="198"/>
    </location>
</feature>
<proteinExistence type="inferred from homology"/>
<feature type="compositionally biased region" description="Polar residues" evidence="6">
    <location>
        <begin position="444"/>
        <end position="458"/>
    </location>
</feature>
<reference evidence="8" key="3">
    <citation type="submission" date="2025-09" db="UniProtKB">
        <authorList>
            <consortium name="Ensembl"/>
        </authorList>
    </citation>
    <scope>IDENTIFICATION</scope>
</reference>
<dbReference type="PANTHER" id="PTHR46896">
    <property type="entry name" value="SENTRIN-SPECIFIC PROTEASE"/>
    <property type="match status" value="1"/>
</dbReference>
<feature type="compositionally biased region" description="Low complexity" evidence="6">
    <location>
        <begin position="249"/>
        <end position="263"/>
    </location>
</feature>
<evidence type="ECO:0000256" key="1">
    <source>
        <dbReference type="ARBA" id="ARBA00005234"/>
    </source>
</evidence>
<dbReference type="GO" id="GO:0016926">
    <property type="term" value="P:protein desumoylation"/>
    <property type="evidence" value="ECO:0007669"/>
    <property type="project" value="TreeGrafter"/>
</dbReference>
<evidence type="ECO:0000256" key="6">
    <source>
        <dbReference type="SAM" id="MobiDB-lite"/>
    </source>
</evidence>
<sequence>MYYVSYGLIVMLKQHCVSFQTSWCNGSSNGKRPEQVGSLNGHIPRAGKQSTPNRLLLRDVCEARLGPGQSDKWTSSQSTGFQRPAQTPEHHPPSRTPHIQSSPVTSSSTHKAEQRLPAASPPCFKNGWRPKRASDTLCRDKNQETGCVSPLLKTRRAEFSGDSQMSVRCSPVQSEQDSASEPSPEREVDSSSKTDDRLSVSPGDSTWRRHDSGMNGSPPQNTEKEGKGSSGSLQKQIKRTSGSPGTGPRGSVPVPAGHRSQSPDSDDPPDRPLMSGARGASTGSPRHPLSAVASVTQATQEKRFSFSRPPLRANLTDRESRPPLRANLTDRESRPPLRANLTDRESRPPLRANLTDRESRPPLRANLTERERRPPTKCLSLHLRLRRPKPTSTEPIVLSSEDEEDMDDEEECPRLKTPQQSPRQGQPTPEEHVPKQAVVGEKVTGSQSVSEHQPGSTQPLPPIMELSFSTLHAGVVRAQANGNLVVTDDGITLPLKDSRVSSEEEGGLSVSLVASQLRGYAVWDGGLAQDGSLFQGCPGRAAPSLLFLWVSEAQANLVQTELSALHPVTLPGQACPFLLLVLREQLGDLQAALLASMLDVEAFRQGRSYDLKSPLSWADGLALIHSCPQDAHLLTLLGQSLLADPSLGTAKGSPSRTRGNHRSREPYSRLKGLLPTRLIQYPPLPSKGGITVTTEDLDCLDSGQFLNDVIIDFYLKYLLLERAPGPLAERCHVFSSFFYKQLTRRDTSLEEEAAIPARDRRHQRVRTWTRHVDIFNKDYLFVPVNHKAHWYLVVICFPGLEQAQHEEWSGLAGVEANGGKRKCQPQASTGPSPEASNPKLQNGAGGTGGDSGKPTLRTHNPPACTQDGCQRETIIKNYLHVEWEVRRGTRRDFTVDSMKASHCTVPLQNNSSDCGLYLLQYVESFLQNPVVHFDLPLRLERWFPRQQVWRKREEIRSLVMELHGRQGNGGSSCR</sequence>
<dbReference type="GO" id="GO:0005737">
    <property type="term" value="C:cytoplasm"/>
    <property type="evidence" value="ECO:0007669"/>
    <property type="project" value="TreeGrafter"/>
</dbReference>
<evidence type="ECO:0000313" key="9">
    <source>
        <dbReference type="Proteomes" id="UP000694395"/>
    </source>
</evidence>
<dbReference type="Pfam" id="PF02902">
    <property type="entry name" value="Peptidase_C48"/>
    <property type="match status" value="2"/>
</dbReference>
<keyword evidence="4" id="KW-0833">Ubl conjugation pathway</keyword>
<keyword evidence="5" id="KW-0378">Hydrolase</keyword>
<dbReference type="Proteomes" id="UP000694395">
    <property type="component" value="Chromosome 18"/>
</dbReference>
<feature type="compositionally biased region" description="Acidic residues" evidence="6">
    <location>
        <begin position="400"/>
        <end position="411"/>
    </location>
</feature>
<dbReference type="Gene3D" id="3.40.395.10">
    <property type="entry name" value="Adenoviral Proteinase, Chain A"/>
    <property type="match status" value="1"/>
</dbReference>
<feature type="region of interest" description="Disordered" evidence="6">
    <location>
        <begin position="67"/>
        <end position="129"/>
    </location>
</feature>
<feature type="region of interest" description="Disordered" evidence="6">
    <location>
        <begin position="819"/>
        <end position="865"/>
    </location>
</feature>
<keyword evidence="3" id="KW-0645">Protease</keyword>
<dbReference type="GeneTree" id="ENSGT00940000157308"/>
<evidence type="ECO:0000259" key="7">
    <source>
        <dbReference type="PROSITE" id="PS50600"/>
    </source>
</evidence>
<dbReference type="GO" id="GO:0005634">
    <property type="term" value="C:nucleus"/>
    <property type="evidence" value="ECO:0007669"/>
    <property type="project" value="TreeGrafter"/>
</dbReference>
<reference evidence="8" key="1">
    <citation type="submission" date="2020-07" db="EMBL/GenBank/DDBJ databases">
        <title>A long reads based de novo assembly of the rainbow trout Arlee double haploid line genome.</title>
        <authorList>
            <person name="Gao G."/>
            <person name="Palti Y."/>
        </authorList>
    </citation>
    <scope>NUCLEOTIDE SEQUENCE [LARGE SCALE GENOMIC DNA]</scope>
</reference>
<dbReference type="PANTHER" id="PTHR46896:SF2">
    <property type="entry name" value="SENTRIN-SPECIFIC PROTEASE 7"/>
    <property type="match status" value="1"/>
</dbReference>
<accession>A0A8L0DPR3</accession>
<evidence type="ECO:0000313" key="8">
    <source>
        <dbReference type="Ensembl" id="ENSOMYP00000129665.1"/>
    </source>
</evidence>
<evidence type="ECO:0000256" key="2">
    <source>
        <dbReference type="ARBA" id="ARBA00022553"/>
    </source>
</evidence>
<dbReference type="InterPro" id="IPR038765">
    <property type="entry name" value="Papain-like_cys_pep_sf"/>
</dbReference>
<feature type="compositionally biased region" description="Polar residues" evidence="6">
    <location>
        <begin position="161"/>
        <end position="181"/>
    </location>
</feature>
<dbReference type="GO" id="GO:0070139">
    <property type="term" value="F:SUMO-specific endopeptidase activity"/>
    <property type="evidence" value="ECO:0007669"/>
    <property type="project" value="TreeGrafter"/>
</dbReference>
<comment type="similarity">
    <text evidence="1">Belongs to the peptidase C48 family.</text>
</comment>
<dbReference type="PROSITE" id="PS50600">
    <property type="entry name" value="ULP_PROTEASE"/>
    <property type="match status" value="1"/>
</dbReference>
<organism evidence="8 9">
    <name type="scientific">Oncorhynchus mykiss</name>
    <name type="common">Rainbow trout</name>
    <name type="synonym">Salmo gairdneri</name>
    <dbReference type="NCBI Taxonomy" id="8022"/>
    <lineage>
        <taxon>Eukaryota</taxon>
        <taxon>Metazoa</taxon>
        <taxon>Chordata</taxon>
        <taxon>Craniata</taxon>
        <taxon>Vertebrata</taxon>
        <taxon>Euteleostomi</taxon>
        <taxon>Actinopterygii</taxon>
        <taxon>Neopterygii</taxon>
        <taxon>Teleostei</taxon>
        <taxon>Protacanthopterygii</taxon>
        <taxon>Salmoniformes</taxon>
        <taxon>Salmonidae</taxon>
        <taxon>Salmoninae</taxon>
        <taxon>Oncorhynchus</taxon>
    </lineage>
</organism>
<keyword evidence="9" id="KW-1185">Reference proteome</keyword>
<dbReference type="InterPro" id="IPR051947">
    <property type="entry name" value="Sentrin-specific_protease"/>
</dbReference>
<dbReference type="AlphaFoldDB" id="A0A8L0DPR3"/>
<dbReference type="InterPro" id="IPR003653">
    <property type="entry name" value="Peptidase_C48_C"/>
</dbReference>
<dbReference type="Ensembl" id="ENSOMYT00000144181.1">
    <property type="protein sequence ID" value="ENSOMYP00000129665.1"/>
    <property type="gene ID" value="ENSOMYG00000042370.2"/>
</dbReference>
<feature type="compositionally biased region" description="Polar residues" evidence="6">
    <location>
        <begin position="71"/>
        <end position="85"/>
    </location>
</feature>
<reference evidence="8" key="2">
    <citation type="submission" date="2025-08" db="UniProtKB">
        <authorList>
            <consortium name="Ensembl"/>
        </authorList>
    </citation>
    <scope>IDENTIFICATION</scope>
</reference>
<feature type="region of interest" description="Disordered" evidence="6">
    <location>
        <begin position="26"/>
        <end position="51"/>
    </location>
</feature>
<protein>
    <submittedName>
        <fullName evidence="8">SUMO specific peptidase 7b</fullName>
    </submittedName>
</protein>
<dbReference type="GO" id="GO:0006508">
    <property type="term" value="P:proteolysis"/>
    <property type="evidence" value="ECO:0007669"/>
    <property type="project" value="UniProtKB-KW"/>
</dbReference>
<evidence type="ECO:0000256" key="4">
    <source>
        <dbReference type="ARBA" id="ARBA00022786"/>
    </source>
</evidence>
<gene>
    <name evidence="8" type="primary">LOC110495498</name>
</gene>